<proteinExistence type="inferred from homology"/>
<dbReference type="SUPFAM" id="SSF50447">
    <property type="entry name" value="Translation proteins"/>
    <property type="match status" value="2"/>
</dbReference>
<dbReference type="InterPro" id="IPR000795">
    <property type="entry name" value="T_Tr_GTP-bd_dom"/>
</dbReference>
<evidence type="ECO:0000259" key="6">
    <source>
        <dbReference type="PROSITE" id="PS51722"/>
    </source>
</evidence>
<evidence type="ECO:0000256" key="2">
    <source>
        <dbReference type="ARBA" id="ARBA00022540"/>
    </source>
</evidence>
<keyword evidence="2 7" id="KW-0396">Initiation factor</keyword>
<dbReference type="GO" id="GO:0005737">
    <property type="term" value="C:cytoplasm"/>
    <property type="evidence" value="ECO:0007669"/>
    <property type="project" value="TreeGrafter"/>
</dbReference>
<keyword evidence="5" id="KW-0342">GTP-binding</keyword>
<protein>
    <submittedName>
        <fullName evidence="7">Translation initiation factor IF-2</fullName>
    </submittedName>
</protein>
<dbReference type="GO" id="GO:0003743">
    <property type="term" value="F:translation initiation factor activity"/>
    <property type="evidence" value="ECO:0007669"/>
    <property type="project" value="UniProtKB-KW"/>
</dbReference>
<evidence type="ECO:0000313" key="7">
    <source>
        <dbReference type="EMBL" id="KKR14138.1"/>
    </source>
</evidence>
<evidence type="ECO:0000256" key="1">
    <source>
        <dbReference type="ARBA" id="ARBA00007733"/>
    </source>
</evidence>
<dbReference type="InterPro" id="IPR005225">
    <property type="entry name" value="Small_GTP-bd"/>
</dbReference>
<dbReference type="SUPFAM" id="SSF52156">
    <property type="entry name" value="Initiation factor IF2/eIF5b, domain 3"/>
    <property type="match status" value="1"/>
</dbReference>
<dbReference type="AlphaFoldDB" id="A0A0G0NF93"/>
<dbReference type="PATRIC" id="fig|1618551.3.peg.306"/>
<dbReference type="Pfam" id="PF22042">
    <property type="entry name" value="EF-G_D2"/>
    <property type="match status" value="1"/>
</dbReference>
<comment type="caution">
    <text evidence="7">The sequence shown here is derived from an EMBL/GenBank/DDBJ whole genome shotgun (WGS) entry which is preliminary data.</text>
</comment>
<dbReference type="InterPro" id="IPR023115">
    <property type="entry name" value="TIF_IF2_dom3"/>
</dbReference>
<evidence type="ECO:0000256" key="4">
    <source>
        <dbReference type="ARBA" id="ARBA00022917"/>
    </source>
</evidence>
<dbReference type="Pfam" id="PF11987">
    <property type="entry name" value="IF-2"/>
    <property type="match status" value="1"/>
</dbReference>
<dbReference type="Gene3D" id="3.40.50.10050">
    <property type="entry name" value="Translation initiation factor IF- 2, domain 3"/>
    <property type="match status" value="1"/>
</dbReference>
<evidence type="ECO:0000256" key="3">
    <source>
        <dbReference type="ARBA" id="ARBA00022741"/>
    </source>
</evidence>
<dbReference type="NCBIfam" id="TIGR00231">
    <property type="entry name" value="small_GTP"/>
    <property type="match status" value="1"/>
</dbReference>
<dbReference type="SUPFAM" id="SSF52540">
    <property type="entry name" value="P-loop containing nucleoside triphosphate hydrolases"/>
    <property type="match status" value="1"/>
</dbReference>
<keyword evidence="3" id="KW-0547">Nucleotide-binding</keyword>
<sequence length="478" mass="50834">MDKKVSADAKSQTRPPIVVVLGHVDHGKTTLLDYIRQTNIAQKEAGGITQKIGASVVTTKEGKKITFIDTPGHAAFAKIRSRGAKVADIAVLVVAADDGVKPQTKEALTYILAADIPYVVAATKVDLPSASTEAVRTQLEDQGVKFEGRGGDVPLVSVSAREGLGVEELLETISLVSEVHGIKGDPEGILEAVVIETGKDNRGTTASIVVREGTLSVGDEIAAGTQKDKVRGIFDSNEKSVESVGPGQPALVLGFSEAPDVGSRIWKLDEKTTMANVEEGKKITKVKVEEGQVPIVLKAKNAGGLEAISGNLPKEIAVIFSGVGDVSEGDVFLAKSSNAKIIAFESKISNSVKKLADTEGTDIQSFSIIYKLFESLDELIKKDQLETLGKAEVIASFPYEKKLVAGCRIMTGKISKTDSLLLVRDEKEMGKIKIISIKKGKDSVDLVKQGEECGILFTPQLDFEIGDVILSVSKNPKS</sequence>
<dbReference type="Gene3D" id="2.40.30.10">
    <property type="entry name" value="Translation factors"/>
    <property type="match status" value="2"/>
</dbReference>
<dbReference type="InterPro" id="IPR053905">
    <property type="entry name" value="EF-G-like_DII"/>
</dbReference>
<dbReference type="PANTHER" id="PTHR43381:SF5">
    <property type="entry name" value="TR-TYPE G DOMAIN-CONTAINING PROTEIN"/>
    <property type="match status" value="1"/>
</dbReference>
<keyword evidence="4" id="KW-0648">Protein biosynthesis</keyword>
<dbReference type="GO" id="GO:0005525">
    <property type="term" value="F:GTP binding"/>
    <property type="evidence" value="ECO:0007669"/>
    <property type="project" value="UniProtKB-KW"/>
</dbReference>
<dbReference type="InterPro" id="IPR015760">
    <property type="entry name" value="TIF_IF2"/>
</dbReference>
<evidence type="ECO:0000256" key="5">
    <source>
        <dbReference type="ARBA" id="ARBA00023134"/>
    </source>
</evidence>
<name>A0A0G0NF93_9BACT</name>
<dbReference type="Gene3D" id="3.40.50.300">
    <property type="entry name" value="P-loop containing nucleotide triphosphate hydrolases"/>
    <property type="match status" value="1"/>
</dbReference>
<accession>A0A0G0NF93</accession>
<dbReference type="GO" id="GO:0003924">
    <property type="term" value="F:GTPase activity"/>
    <property type="evidence" value="ECO:0007669"/>
    <property type="project" value="InterPro"/>
</dbReference>
<evidence type="ECO:0000313" key="8">
    <source>
        <dbReference type="Proteomes" id="UP000034690"/>
    </source>
</evidence>
<dbReference type="InterPro" id="IPR027417">
    <property type="entry name" value="P-loop_NTPase"/>
</dbReference>
<gene>
    <name evidence="7" type="ORF">UT40_C0005G0067</name>
</gene>
<dbReference type="InterPro" id="IPR036925">
    <property type="entry name" value="TIF_IF2_dom3_sf"/>
</dbReference>
<dbReference type="Proteomes" id="UP000034690">
    <property type="component" value="Unassembled WGS sequence"/>
</dbReference>
<dbReference type="Pfam" id="PF00009">
    <property type="entry name" value="GTP_EFTU"/>
    <property type="match status" value="1"/>
</dbReference>
<reference evidence="7 8" key="1">
    <citation type="journal article" date="2015" name="Nature">
        <title>rRNA introns, odd ribosomes, and small enigmatic genomes across a large radiation of phyla.</title>
        <authorList>
            <person name="Brown C.T."/>
            <person name="Hug L.A."/>
            <person name="Thomas B.C."/>
            <person name="Sharon I."/>
            <person name="Castelle C.J."/>
            <person name="Singh A."/>
            <person name="Wilkins M.J."/>
            <person name="Williams K.H."/>
            <person name="Banfield J.F."/>
        </authorList>
    </citation>
    <scope>NUCLEOTIDE SEQUENCE [LARGE SCALE GENOMIC DNA]</scope>
</reference>
<dbReference type="EMBL" id="LBWQ01000005">
    <property type="protein sequence ID" value="KKR14138.1"/>
    <property type="molecule type" value="Genomic_DNA"/>
</dbReference>
<dbReference type="PROSITE" id="PS51722">
    <property type="entry name" value="G_TR_2"/>
    <property type="match status" value="1"/>
</dbReference>
<feature type="domain" description="Tr-type G" evidence="6">
    <location>
        <begin position="13"/>
        <end position="187"/>
    </location>
</feature>
<dbReference type="CDD" id="cd01887">
    <property type="entry name" value="IF2_eIF5B"/>
    <property type="match status" value="1"/>
</dbReference>
<dbReference type="PANTHER" id="PTHR43381">
    <property type="entry name" value="TRANSLATION INITIATION FACTOR IF-2-RELATED"/>
    <property type="match status" value="1"/>
</dbReference>
<comment type="similarity">
    <text evidence="1">Belongs to the TRAFAC class translation factor GTPase superfamily. Classic translation factor GTPase family. IF-2 subfamily.</text>
</comment>
<dbReference type="FunFam" id="3.40.50.300:FF:000019">
    <property type="entry name" value="Translation initiation factor IF-2"/>
    <property type="match status" value="1"/>
</dbReference>
<dbReference type="InterPro" id="IPR009000">
    <property type="entry name" value="Transl_B-barrel_sf"/>
</dbReference>
<organism evidence="7 8">
    <name type="scientific">Candidatus Woesebacteria bacterium GW2011_GWA1_39_21b</name>
    <dbReference type="NCBI Taxonomy" id="1618551"/>
    <lineage>
        <taxon>Bacteria</taxon>
        <taxon>Candidatus Woeseibacteriota</taxon>
    </lineage>
</organism>